<evidence type="ECO:0000313" key="1">
    <source>
        <dbReference type="EMBL" id="KAJ1142024.1"/>
    </source>
</evidence>
<dbReference type="AlphaFoldDB" id="A0AAV7QSJ7"/>
<sequence length="131" mass="13848">MLGPSSRLPPHGIQLGPTSQSQLMFPVRVSAAFCYLRRPTPLSGSPECRGLPPLCHHPAVFPTDRQAVAQSASSLPVSLGSLLRPLSSSVDPCSIWGKGMAPDGRPLMVATTWSRFLYVPGAALAIALPYA</sequence>
<organism evidence="1 2">
    <name type="scientific">Pleurodeles waltl</name>
    <name type="common">Iberian ribbed newt</name>
    <dbReference type="NCBI Taxonomy" id="8319"/>
    <lineage>
        <taxon>Eukaryota</taxon>
        <taxon>Metazoa</taxon>
        <taxon>Chordata</taxon>
        <taxon>Craniata</taxon>
        <taxon>Vertebrata</taxon>
        <taxon>Euteleostomi</taxon>
        <taxon>Amphibia</taxon>
        <taxon>Batrachia</taxon>
        <taxon>Caudata</taxon>
        <taxon>Salamandroidea</taxon>
        <taxon>Salamandridae</taxon>
        <taxon>Pleurodelinae</taxon>
        <taxon>Pleurodeles</taxon>
    </lineage>
</organism>
<dbReference type="Proteomes" id="UP001066276">
    <property type="component" value="Chromosome 6"/>
</dbReference>
<accession>A0AAV7QSJ7</accession>
<protein>
    <submittedName>
        <fullName evidence="1">Uncharacterized protein</fullName>
    </submittedName>
</protein>
<proteinExistence type="predicted"/>
<dbReference type="EMBL" id="JANPWB010000010">
    <property type="protein sequence ID" value="KAJ1142024.1"/>
    <property type="molecule type" value="Genomic_DNA"/>
</dbReference>
<evidence type="ECO:0000313" key="2">
    <source>
        <dbReference type="Proteomes" id="UP001066276"/>
    </source>
</evidence>
<gene>
    <name evidence="1" type="ORF">NDU88_008352</name>
</gene>
<reference evidence="1" key="1">
    <citation type="journal article" date="2022" name="bioRxiv">
        <title>Sequencing and chromosome-scale assembly of the giantPleurodeles waltlgenome.</title>
        <authorList>
            <person name="Brown T."/>
            <person name="Elewa A."/>
            <person name="Iarovenko S."/>
            <person name="Subramanian E."/>
            <person name="Araus A.J."/>
            <person name="Petzold A."/>
            <person name="Susuki M."/>
            <person name="Suzuki K.-i.T."/>
            <person name="Hayashi T."/>
            <person name="Toyoda A."/>
            <person name="Oliveira C."/>
            <person name="Osipova E."/>
            <person name="Leigh N.D."/>
            <person name="Simon A."/>
            <person name="Yun M.H."/>
        </authorList>
    </citation>
    <scope>NUCLEOTIDE SEQUENCE</scope>
    <source>
        <strain evidence="1">20211129_DDA</strain>
        <tissue evidence="1">Liver</tissue>
    </source>
</reference>
<comment type="caution">
    <text evidence="1">The sequence shown here is derived from an EMBL/GenBank/DDBJ whole genome shotgun (WGS) entry which is preliminary data.</text>
</comment>
<name>A0AAV7QSJ7_PLEWA</name>
<keyword evidence="2" id="KW-1185">Reference proteome</keyword>